<evidence type="ECO:0008006" key="4">
    <source>
        <dbReference type="Google" id="ProtNLM"/>
    </source>
</evidence>
<dbReference type="EMBL" id="RQFP01000001">
    <property type="protein sequence ID" value="TGK96295.1"/>
    <property type="molecule type" value="Genomic_DNA"/>
</dbReference>
<dbReference type="Proteomes" id="UP000297891">
    <property type="component" value="Unassembled WGS sequence"/>
</dbReference>
<dbReference type="RefSeq" id="WP_100789485.1">
    <property type="nucleotide sequence ID" value="NZ_NPDQ01000002.1"/>
</dbReference>
<dbReference type="PANTHER" id="PTHR35580:SF1">
    <property type="entry name" value="PHYTASE-LIKE DOMAIN-CONTAINING PROTEIN"/>
    <property type="match status" value="1"/>
</dbReference>
<comment type="caution">
    <text evidence="2">The sequence shown here is derived from an EMBL/GenBank/DDBJ whole genome shotgun (WGS) entry which is preliminary data.</text>
</comment>
<proteinExistence type="predicted"/>
<feature type="signal peptide" evidence="1">
    <location>
        <begin position="1"/>
        <end position="17"/>
    </location>
</feature>
<sequence>MRSVIILLLFFFWQCKALPFNNPSDFRSKDFWEMQILRCFLEDKECIEIPQDNQGIKEWTRLLGQTGGTQTYSQSTITERNGYIYSVGTTGASLLGQTKISSSTDLFIAKYDRAGNVVWLKQMGSLGAATTYAELVHIDVFGDLYIIGSSGGPFNELPAIGAGSLLIKLNPSGAVLWTRIFPTGSETLGSGITTDPEGNVYITGNTEEQVINGETATGGRNTFLFKYNRNGDYVWTRLVDNGGPSSNGLQVQYDSYSRQILLVGQIYGAGTFFGNGLPGGLTDSYLIAFNTSGASQWVRLLGVPGGAASTNISALSVDKKGSVYVTGETNGNLDGQTKEGTTVQVLVKYSITGDKLWTRLLGGGGTSMTSGSQVFADNAFHIYTTGYTTGNLNGVSRIGVQDTYLSKYDGDGNLIWTRNSGSSGSTLYGRGISADRYGTLYFSGFTDGNIDNQIKQGTTDAFLMKYK</sequence>
<dbReference type="PANTHER" id="PTHR35580">
    <property type="entry name" value="CELL SURFACE GLYCOPROTEIN (S-LAYER PROTEIN)-LIKE PROTEIN"/>
    <property type="match status" value="1"/>
</dbReference>
<reference evidence="2" key="1">
    <citation type="journal article" date="2019" name="PLoS Negl. Trop. Dis.">
        <title>Revisiting the worldwide diversity of Leptospira species in the environment.</title>
        <authorList>
            <person name="Vincent A.T."/>
            <person name="Schiettekatte O."/>
            <person name="Bourhy P."/>
            <person name="Veyrier F.J."/>
            <person name="Picardeau M."/>
        </authorList>
    </citation>
    <scope>NUCLEOTIDE SEQUENCE [LARGE SCALE GENOMIC DNA]</scope>
    <source>
        <strain evidence="2">201800277</strain>
    </source>
</reference>
<accession>A0A2M9Y3L8</accession>
<dbReference type="InterPro" id="IPR052918">
    <property type="entry name" value="Motility_Chemotaxis_Reg"/>
</dbReference>
<dbReference type="Pfam" id="PF06739">
    <property type="entry name" value="SBBP"/>
    <property type="match status" value="2"/>
</dbReference>
<dbReference type="InterPro" id="IPR010620">
    <property type="entry name" value="SBBP_repeat"/>
</dbReference>
<feature type="chain" id="PRO_5044383748" description="Beta-propeller repeat protein" evidence="1">
    <location>
        <begin position="18"/>
        <end position="467"/>
    </location>
</feature>
<protein>
    <recommendedName>
        <fullName evidence="4">Beta-propeller repeat protein</fullName>
    </recommendedName>
</protein>
<keyword evidence="3" id="KW-1185">Reference proteome</keyword>
<evidence type="ECO:0000313" key="2">
    <source>
        <dbReference type="EMBL" id="TGK96295.1"/>
    </source>
</evidence>
<dbReference type="SUPFAM" id="SSF101898">
    <property type="entry name" value="NHL repeat"/>
    <property type="match status" value="1"/>
</dbReference>
<name>A0A2M9Y3L8_9LEPT</name>
<dbReference type="OrthoDB" id="344059at2"/>
<organism evidence="2 3">
    <name type="scientific">Leptospira brenneri</name>
    <dbReference type="NCBI Taxonomy" id="2023182"/>
    <lineage>
        <taxon>Bacteria</taxon>
        <taxon>Pseudomonadati</taxon>
        <taxon>Spirochaetota</taxon>
        <taxon>Spirochaetia</taxon>
        <taxon>Leptospirales</taxon>
        <taxon>Leptospiraceae</taxon>
        <taxon>Leptospira</taxon>
    </lineage>
</organism>
<dbReference type="AlphaFoldDB" id="A0A2M9Y3L8"/>
<evidence type="ECO:0000313" key="3">
    <source>
        <dbReference type="Proteomes" id="UP000297891"/>
    </source>
</evidence>
<evidence type="ECO:0000256" key="1">
    <source>
        <dbReference type="SAM" id="SignalP"/>
    </source>
</evidence>
<gene>
    <name evidence="2" type="ORF">EHQ30_06730</name>
</gene>
<keyword evidence="1" id="KW-0732">Signal</keyword>